<dbReference type="Proteomes" id="UP001595960">
    <property type="component" value="Unassembled WGS sequence"/>
</dbReference>
<protein>
    <recommendedName>
        <fullName evidence="3">KTSC domain-containing protein</fullName>
    </recommendedName>
</protein>
<accession>A0ABV9R4F0</accession>
<dbReference type="EMBL" id="JBHSJC010000001">
    <property type="protein sequence ID" value="MFC4827195.1"/>
    <property type="molecule type" value="Genomic_DNA"/>
</dbReference>
<evidence type="ECO:0000313" key="2">
    <source>
        <dbReference type="Proteomes" id="UP001595960"/>
    </source>
</evidence>
<comment type="caution">
    <text evidence="1">The sequence shown here is derived from an EMBL/GenBank/DDBJ whole genome shotgun (WGS) entry which is preliminary data.</text>
</comment>
<evidence type="ECO:0008006" key="3">
    <source>
        <dbReference type="Google" id="ProtNLM"/>
    </source>
</evidence>
<evidence type="ECO:0000313" key="1">
    <source>
        <dbReference type="EMBL" id="MFC4827195.1"/>
    </source>
</evidence>
<proteinExistence type="predicted"/>
<dbReference type="RefSeq" id="WP_204395298.1">
    <property type="nucleotide sequence ID" value="NZ_JAFBBW010000001.1"/>
</dbReference>
<name>A0ABV9R4F0_9MICO</name>
<sequence length="85" mass="9879">MTTNREKTGDTLIDVVPLSETTWRVCDTRCDEGDSRHIVGYIHSIAGGYEVMWMRPRPGVTYRYATFEDAVRETSRRMRLVRRPG</sequence>
<keyword evidence="2" id="KW-1185">Reference proteome</keyword>
<organism evidence="1 2">
    <name type="scientific">Agromyces aurantiacus</name>
    <dbReference type="NCBI Taxonomy" id="165814"/>
    <lineage>
        <taxon>Bacteria</taxon>
        <taxon>Bacillati</taxon>
        <taxon>Actinomycetota</taxon>
        <taxon>Actinomycetes</taxon>
        <taxon>Micrococcales</taxon>
        <taxon>Microbacteriaceae</taxon>
        <taxon>Agromyces</taxon>
    </lineage>
</organism>
<reference evidence="2" key="1">
    <citation type="journal article" date="2019" name="Int. J. Syst. Evol. Microbiol.">
        <title>The Global Catalogue of Microorganisms (GCM) 10K type strain sequencing project: providing services to taxonomists for standard genome sequencing and annotation.</title>
        <authorList>
            <consortium name="The Broad Institute Genomics Platform"/>
            <consortium name="The Broad Institute Genome Sequencing Center for Infectious Disease"/>
            <person name="Wu L."/>
            <person name="Ma J."/>
        </authorList>
    </citation>
    <scope>NUCLEOTIDE SEQUENCE [LARGE SCALE GENOMIC DNA]</scope>
    <source>
        <strain evidence="2">CGMCC 1.12192</strain>
    </source>
</reference>
<gene>
    <name evidence="1" type="ORF">ACFPER_00210</name>
</gene>